<evidence type="ECO:0000256" key="9">
    <source>
        <dbReference type="ARBA" id="ARBA00023027"/>
    </source>
</evidence>
<dbReference type="AlphaFoldDB" id="A0A1D9MMG3"/>
<dbReference type="Pfam" id="PF12826">
    <property type="entry name" value="HHH_2"/>
    <property type="match status" value="1"/>
</dbReference>
<dbReference type="EC" id="6.5.1.2" evidence="1 13"/>
<evidence type="ECO:0000256" key="10">
    <source>
        <dbReference type="ARBA" id="ARBA00023204"/>
    </source>
</evidence>
<evidence type="ECO:0000256" key="2">
    <source>
        <dbReference type="ARBA" id="ARBA00013308"/>
    </source>
</evidence>
<keyword evidence="10 13" id="KW-0234">DNA repair</keyword>
<name>A0A1D9MMG3_9ACTO</name>
<evidence type="ECO:0000313" key="16">
    <source>
        <dbReference type="EMBL" id="AOZ73438.1"/>
    </source>
</evidence>
<comment type="catalytic activity">
    <reaction evidence="11 13">
        <text>NAD(+) + (deoxyribonucleotide)n-3'-hydroxyl + 5'-phospho-(deoxyribonucleotide)m = (deoxyribonucleotide)n+m + AMP + beta-nicotinamide D-nucleotide.</text>
        <dbReference type="EC" id="6.5.1.2"/>
    </reaction>
</comment>
<dbReference type="Gene3D" id="6.20.10.30">
    <property type="match status" value="1"/>
</dbReference>
<dbReference type="InterPro" id="IPR001357">
    <property type="entry name" value="BRCT_dom"/>
</dbReference>
<feature type="binding site" evidence="13">
    <location>
        <position position="120"/>
    </location>
    <ligand>
        <name>NAD(+)</name>
        <dbReference type="ChEBI" id="CHEBI:57540"/>
    </ligand>
</feature>
<dbReference type="NCBIfam" id="TIGR00575">
    <property type="entry name" value="dnlj"/>
    <property type="match status" value="1"/>
</dbReference>
<dbReference type="PANTHER" id="PTHR23389:SF9">
    <property type="entry name" value="DNA LIGASE"/>
    <property type="match status" value="1"/>
</dbReference>
<dbReference type="Proteomes" id="UP000176288">
    <property type="component" value="Chromosome"/>
</dbReference>
<keyword evidence="3 13" id="KW-0436">Ligase</keyword>
<dbReference type="Pfam" id="PF03120">
    <property type="entry name" value="OB_DNA_ligase"/>
    <property type="match status" value="1"/>
</dbReference>
<dbReference type="SUPFAM" id="SSF50249">
    <property type="entry name" value="Nucleic acid-binding proteins"/>
    <property type="match status" value="1"/>
</dbReference>
<dbReference type="SUPFAM" id="SSF52113">
    <property type="entry name" value="BRCT domain"/>
    <property type="match status" value="1"/>
</dbReference>
<feature type="binding site" evidence="13">
    <location>
        <position position="331"/>
    </location>
    <ligand>
        <name>NAD(+)</name>
        <dbReference type="ChEBI" id="CHEBI:57540"/>
    </ligand>
</feature>
<keyword evidence="4 13" id="KW-0235">DNA replication</keyword>
<dbReference type="PROSITE" id="PS50172">
    <property type="entry name" value="BRCT"/>
    <property type="match status" value="1"/>
</dbReference>
<feature type="domain" description="BRCT" evidence="15">
    <location>
        <begin position="721"/>
        <end position="787"/>
    </location>
</feature>
<dbReference type="FunFam" id="2.40.50.140:FF:000012">
    <property type="entry name" value="DNA ligase"/>
    <property type="match status" value="1"/>
</dbReference>
<dbReference type="NCBIfam" id="NF005932">
    <property type="entry name" value="PRK07956.1"/>
    <property type="match status" value="1"/>
</dbReference>
<evidence type="ECO:0000256" key="6">
    <source>
        <dbReference type="ARBA" id="ARBA00022763"/>
    </source>
</evidence>
<dbReference type="GO" id="GO:0003911">
    <property type="term" value="F:DNA ligase (NAD+) activity"/>
    <property type="evidence" value="ECO:0007669"/>
    <property type="project" value="UniProtKB-UniRule"/>
</dbReference>
<dbReference type="InterPro" id="IPR013839">
    <property type="entry name" value="DNAligase_adenylation"/>
</dbReference>
<feature type="coiled-coil region" evidence="14">
    <location>
        <begin position="2"/>
        <end position="63"/>
    </location>
</feature>
<dbReference type="InterPro" id="IPR004149">
    <property type="entry name" value="Znf_DNAligase_C4"/>
</dbReference>
<dbReference type="KEGG" id="avu:BK816_02885"/>
<evidence type="ECO:0000256" key="12">
    <source>
        <dbReference type="ARBA" id="ARBA00060881"/>
    </source>
</evidence>
<dbReference type="CDD" id="cd17748">
    <property type="entry name" value="BRCT_DNA_ligase_like"/>
    <property type="match status" value="1"/>
</dbReference>
<dbReference type="Gene3D" id="1.10.287.610">
    <property type="entry name" value="Helix hairpin bin"/>
    <property type="match status" value="1"/>
</dbReference>
<dbReference type="InterPro" id="IPR036420">
    <property type="entry name" value="BRCT_dom_sf"/>
</dbReference>
<proteinExistence type="inferred from homology"/>
<dbReference type="GO" id="GO:0005829">
    <property type="term" value="C:cytosol"/>
    <property type="evidence" value="ECO:0007669"/>
    <property type="project" value="TreeGrafter"/>
</dbReference>
<dbReference type="GO" id="GO:0006260">
    <property type="term" value="P:DNA replication"/>
    <property type="evidence" value="ECO:0007669"/>
    <property type="project" value="UniProtKB-KW"/>
</dbReference>
<dbReference type="FunFam" id="1.10.150.20:FF:000006">
    <property type="entry name" value="DNA ligase"/>
    <property type="match status" value="1"/>
</dbReference>
<dbReference type="Gene3D" id="3.40.50.10190">
    <property type="entry name" value="BRCT domain"/>
    <property type="match status" value="1"/>
</dbReference>
<gene>
    <name evidence="13" type="primary">ligA</name>
    <name evidence="16" type="ORF">BK816_02885</name>
</gene>
<comment type="cofactor">
    <cofactor evidence="13">
        <name>Mg(2+)</name>
        <dbReference type="ChEBI" id="CHEBI:18420"/>
    </cofactor>
    <cofactor evidence="13">
        <name>Mn(2+)</name>
        <dbReference type="ChEBI" id="CHEBI:29035"/>
    </cofactor>
</comment>
<evidence type="ECO:0000256" key="1">
    <source>
        <dbReference type="ARBA" id="ARBA00012722"/>
    </source>
</evidence>
<keyword evidence="17" id="KW-1185">Reference proteome</keyword>
<dbReference type="InterPro" id="IPR012340">
    <property type="entry name" value="NA-bd_OB-fold"/>
</dbReference>
<evidence type="ECO:0000259" key="15">
    <source>
        <dbReference type="PROSITE" id="PS50172"/>
    </source>
</evidence>
<feature type="binding site" evidence="13">
    <location>
        <position position="143"/>
    </location>
    <ligand>
        <name>NAD(+)</name>
        <dbReference type="ChEBI" id="CHEBI:57540"/>
    </ligand>
</feature>
<dbReference type="Pfam" id="PF03119">
    <property type="entry name" value="DNA_ligase_ZBD"/>
    <property type="match status" value="1"/>
</dbReference>
<evidence type="ECO:0000256" key="14">
    <source>
        <dbReference type="SAM" id="Coils"/>
    </source>
</evidence>
<keyword evidence="5 13" id="KW-0479">Metal-binding</keyword>
<reference evidence="16 17" key="1">
    <citation type="submission" date="2016-10" db="EMBL/GenBank/DDBJ databases">
        <title>Actinomyces aegypiusis sp. nov., isolated from the Aegypius monachus in Qinghai Tibet Plateau China.</title>
        <authorList>
            <person name="Wang Y."/>
        </authorList>
    </citation>
    <scope>NUCLEOTIDE SEQUENCE [LARGE SCALE GENOMIC DNA]</scope>
    <source>
        <strain evidence="16 17">VUL4_3</strain>
    </source>
</reference>
<dbReference type="InterPro" id="IPR010994">
    <property type="entry name" value="RuvA_2-like"/>
</dbReference>
<dbReference type="Gene3D" id="2.40.50.140">
    <property type="entry name" value="Nucleic acid-binding proteins"/>
    <property type="match status" value="1"/>
</dbReference>
<dbReference type="Pfam" id="PF00533">
    <property type="entry name" value="BRCT"/>
    <property type="match status" value="1"/>
</dbReference>
<organism evidence="16 17">
    <name type="scientific">Boudabousia tangfeifanii</name>
    <dbReference type="NCBI Taxonomy" id="1912795"/>
    <lineage>
        <taxon>Bacteria</taxon>
        <taxon>Bacillati</taxon>
        <taxon>Actinomycetota</taxon>
        <taxon>Actinomycetes</taxon>
        <taxon>Actinomycetales</taxon>
        <taxon>Actinomycetaceae</taxon>
        <taxon>Boudabousia</taxon>
    </lineage>
</organism>
<evidence type="ECO:0000256" key="3">
    <source>
        <dbReference type="ARBA" id="ARBA00022598"/>
    </source>
</evidence>
<dbReference type="SMART" id="SM00532">
    <property type="entry name" value="LIGANc"/>
    <property type="match status" value="1"/>
</dbReference>
<evidence type="ECO:0000256" key="11">
    <source>
        <dbReference type="ARBA" id="ARBA00034005"/>
    </source>
</evidence>
<dbReference type="InterPro" id="IPR041663">
    <property type="entry name" value="DisA/LigA_HHH"/>
</dbReference>
<evidence type="ECO:0000256" key="7">
    <source>
        <dbReference type="ARBA" id="ARBA00022833"/>
    </source>
</evidence>
<dbReference type="SUPFAM" id="SSF56091">
    <property type="entry name" value="DNA ligase/mRNA capping enzyme, catalytic domain"/>
    <property type="match status" value="1"/>
</dbReference>
<evidence type="ECO:0000256" key="5">
    <source>
        <dbReference type="ARBA" id="ARBA00022723"/>
    </source>
</evidence>
<dbReference type="CDD" id="cd00114">
    <property type="entry name" value="LIGANc"/>
    <property type="match status" value="1"/>
</dbReference>
<sequence>MTPEIKAEYQRLSTQIDKARQEYYDLSAEELEVTATTLSDEEYDRLFIQLQQLETEYPQLKTELSPSQSVGGGSTGNFPKVTHHARMMSLDDVFSLDEVKQWMTRMHALTGLEQLEFTAETKVDGLAISLTYEQGKLVRAATRGDGNIGDDVTPNVLTIKEIPLELAGENHPDLVEIRGEIYIPVAAFNEFNQQRKATNLELELLEKETGKRRPRLKLFVNPRNMAAGSLRQKDSLISASRPMAFVAHGVAIGQTQTLDLDLPTSVEEKAQNGFIEPKTLTGWFDLMSSWGLPTSPYNETVNTFAELEAYIKKYGDKRFTLHHEIDGVVVKVNRLKLQDDLGATARAPRWACAYKYPPVEVHTKLLDIRVQVGRTGRVTPYALMEKTLVAGSEVSRATLHNPGEVKRKEVLIGDTVVLRKAGDVIPEVLGPVKSLRTGAEKEFIMPQTCPSCHGPIGPAKEGDADFRCLNAKSCPAQLIERVAHLGSRGALDIEALGDKTAMALTQPDQDRDLVISALIEGEPVKLIDGQWLSLTPEQVADLDDVQKLALAEELIPQVEPVLHSEATIFDLTLEDLLPAITWRRVKADRKFGPHWKQERYFYNEPKKVKGSDELQLPEPSKIAHLLLAELQAAKTKTLWRQLVALSIRHLGPVAAREVAATFGTLDAIMNANVEEIAQVEGVGVIIAQSLKDWFEVDWHQNIIASWKRAGVTFLDDTPQVSSDALLAGMTIVISGSIEGYTRTSAQEAVRNLGAKAASSVSAKTDLLVAGEKAGSKLAKAEQLGVRVLPGTRFEEFLAKGPALFEAE</sequence>
<dbReference type="Gene3D" id="1.10.150.20">
    <property type="entry name" value="5' to 3' exonuclease, C-terminal subdomain"/>
    <property type="match status" value="2"/>
</dbReference>
<dbReference type="InterPro" id="IPR001679">
    <property type="entry name" value="DNA_ligase"/>
</dbReference>
<accession>A0A1D9MMG3</accession>
<feature type="binding site" evidence="13">
    <location>
        <position position="180"/>
    </location>
    <ligand>
        <name>NAD(+)</name>
        <dbReference type="ChEBI" id="CHEBI:57540"/>
    </ligand>
</feature>
<feature type="active site" description="N6-AMP-lysine intermediate" evidence="13">
    <location>
        <position position="122"/>
    </location>
</feature>
<dbReference type="GO" id="GO:0046872">
    <property type="term" value="F:metal ion binding"/>
    <property type="evidence" value="ECO:0007669"/>
    <property type="project" value="UniProtKB-KW"/>
</dbReference>
<evidence type="ECO:0000256" key="13">
    <source>
        <dbReference type="HAMAP-Rule" id="MF_01588"/>
    </source>
</evidence>
<dbReference type="InterPro" id="IPR013840">
    <property type="entry name" value="DNAligase_N"/>
</dbReference>
<dbReference type="GO" id="GO:0006281">
    <property type="term" value="P:DNA repair"/>
    <property type="evidence" value="ECO:0007669"/>
    <property type="project" value="UniProtKB-KW"/>
</dbReference>
<feature type="binding site" evidence="13">
    <location>
        <position position="468"/>
    </location>
    <ligand>
        <name>Zn(2+)</name>
        <dbReference type="ChEBI" id="CHEBI:29105"/>
    </ligand>
</feature>
<dbReference type="HAMAP" id="MF_01588">
    <property type="entry name" value="DNA_ligase_A"/>
    <property type="match status" value="1"/>
</dbReference>
<evidence type="ECO:0000256" key="4">
    <source>
        <dbReference type="ARBA" id="ARBA00022705"/>
    </source>
</evidence>
<keyword evidence="9 13" id="KW-0520">NAD</keyword>
<evidence type="ECO:0000256" key="8">
    <source>
        <dbReference type="ARBA" id="ARBA00022842"/>
    </source>
</evidence>
<keyword evidence="6 13" id="KW-0227">DNA damage</keyword>
<feature type="binding site" evidence="13">
    <location>
        <position position="449"/>
    </location>
    <ligand>
        <name>Zn(2+)</name>
        <dbReference type="ChEBI" id="CHEBI:29105"/>
    </ligand>
</feature>
<protein>
    <recommendedName>
        <fullName evidence="2 13">DNA ligase</fullName>
        <ecNumber evidence="1 13">6.5.1.2</ecNumber>
    </recommendedName>
    <alternativeName>
        <fullName evidence="13">Polydeoxyribonucleotide synthase [NAD(+)]</fullName>
    </alternativeName>
</protein>
<dbReference type="Gene3D" id="3.30.470.30">
    <property type="entry name" value="DNA ligase/mRNA capping enzyme"/>
    <property type="match status" value="1"/>
</dbReference>
<dbReference type="PIRSF" id="PIRSF001604">
    <property type="entry name" value="LigA"/>
    <property type="match status" value="1"/>
</dbReference>
<dbReference type="InterPro" id="IPR004150">
    <property type="entry name" value="NAD_DNA_ligase_OB"/>
</dbReference>
<keyword evidence="7 13" id="KW-0862">Zinc</keyword>
<feature type="binding site" evidence="13">
    <location>
        <position position="474"/>
    </location>
    <ligand>
        <name>Zn(2+)</name>
        <dbReference type="ChEBI" id="CHEBI:29105"/>
    </ligand>
</feature>
<feature type="binding site" evidence="13">
    <location>
        <begin position="89"/>
        <end position="90"/>
    </location>
    <ligand>
        <name>NAD(+)</name>
        <dbReference type="ChEBI" id="CHEBI:57540"/>
    </ligand>
</feature>
<dbReference type="Pfam" id="PF01653">
    <property type="entry name" value="DNA_ligase_aden"/>
    <property type="match status" value="1"/>
</dbReference>
<dbReference type="SUPFAM" id="SSF47781">
    <property type="entry name" value="RuvA domain 2-like"/>
    <property type="match status" value="1"/>
</dbReference>
<keyword evidence="8 13" id="KW-0460">Magnesium</keyword>
<keyword evidence="14" id="KW-0175">Coiled coil</keyword>
<dbReference type="EMBL" id="CP017812">
    <property type="protein sequence ID" value="AOZ73438.1"/>
    <property type="molecule type" value="Genomic_DNA"/>
</dbReference>
<comment type="similarity">
    <text evidence="12 13">Belongs to the NAD-dependent DNA ligase family. LigA subfamily.</text>
</comment>
<dbReference type="SMART" id="SM00292">
    <property type="entry name" value="BRCT"/>
    <property type="match status" value="1"/>
</dbReference>
<dbReference type="STRING" id="1912795.BK816_02885"/>
<dbReference type="PROSITE" id="PS01055">
    <property type="entry name" value="DNA_LIGASE_N1"/>
    <property type="match status" value="1"/>
</dbReference>
<feature type="binding site" evidence="13">
    <location>
        <position position="355"/>
    </location>
    <ligand>
        <name>NAD(+)</name>
        <dbReference type="ChEBI" id="CHEBI:57540"/>
    </ligand>
</feature>
<dbReference type="InterPro" id="IPR018239">
    <property type="entry name" value="DNA_ligase_AS"/>
</dbReference>
<comment type="function">
    <text evidence="13">DNA ligase that catalyzes the formation of phosphodiester linkages between 5'-phosphoryl and 3'-hydroxyl groups in double-stranded DNA using NAD as a coenzyme and as the energy source for the reaction. It is essential for DNA replication and repair of damaged DNA.</text>
</comment>
<dbReference type="PANTHER" id="PTHR23389">
    <property type="entry name" value="CHROMOSOME TRANSMISSION FIDELITY FACTOR 18"/>
    <property type="match status" value="1"/>
</dbReference>
<keyword evidence="13" id="KW-0464">Manganese</keyword>
<feature type="binding site" evidence="13">
    <location>
        <position position="452"/>
    </location>
    <ligand>
        <name>Zn(2+)</name>
        <dbReference type="ChEBI" id="CHEBI:29105"/>
    </ligand>
</feature>
<evidence type="ECO:0000313" key="17">
    <source>
        <dbReference type="Proteomes" id="UP000176288"/>
    </source>
</evidence>
<feature type="binding site" evidence="13">
    <location>
        <begin position="40"/>
        <end position="44"/>
    </location>
    <ligand>
        <name>NAD(+)</name>
        <dbReference type="ChEBI" id="CHEBI:57540"/>
    </ligand>
</feature>